<reference evidence="1" key="1">
    <citation type="journal article" date="2015" name="Nature">
        <title>Complex archaea that bridge the gap between prokaryotes and eukaryotes.</title>
        <authorList>
            <person name="Spang A."/>
            <person name="Saw J.H."/>
            <person name="Jorgensen S.L."/>
            <person name="Zaremba-Niedzwiedzka K."/>
            <person name="Martijn J."/>
            <person name="Lind A.E."/>
            <person name="van Eijk R."/>
            <person name="Schleper C."/>
            <person name="Guy L."/>
            <person name="Ettema T.J."/>
        </authorList>
    </citation>
    <scope>NUCLEOTIDE SEQUENCE</scope>
</reference>
<comment type="caution">
    <text evidence="1">The sequence shown here is derived from an EMBL/GenBank/DDBJ whole genome shotgun (WGS) entry which is preliminary data.</text>
</comment>
<organism evidence="1">
    <name type="scientific">marine sediment metagenome</name>
    <dbReference type="NCBI Taxonomy" id="412755"/>
    <lineage>
        <taxon>unclassified sequences</taxon>
        <taxon>metagenomes</taxon>
        <taxon>ecological metagenomes</taxon>
    </lineage>
</organism>
<gene>
    <name evidence="1" type="ORF">LCGC14_1521540</name>
</gene>
<dbReference type="EMBL" id="LAZR01011292">
    <property type="protein sequence ID" value="KKM62451.1"/>
    <property type="molecule type" value="Genomic_DNA"/>
</dbReference>
<protein>
    <submittedName>
        <fullName evidence="1">Uncharacterized protein</fullName>
    </submittedName>
</protein>
<sequence>MKINIIVNGRLYEEEFENPITVKEAVYAVDAVEDSCFLTTDNSRIWIRGCVPYLNGEIAGGDVELKEGETLMLAPAEVPEDM</sequence>
<name>A0A0F9JJE9_9ZZZZ</name>
<evidence type="ECO:0000313" key="1">
    <source>
        <dbReference type="EMBL" id="KKM62451.1"/>
    </source>
</evidence>
<proteinExistence type="predicted"/>
<dbReference type="AlphaFoldDB" id="A0A0F9JJE9"/>
<accession>A0A0F9JJE9</accession>